<comment type="caution">
    <text evidence="2">The sequence shown here is derived from an EMBL/GenBank/DDBJ whole genome shotgun (WGS) entry which is preliminary data.</text>
</comment>
<dbReference type="EMBL" id="CM029051">
    <property type="protein sequence ID" value="KAG2562759.1"/>
    <property type="molecule type" value="Genomic_DNA"/>
</dbReference>
<evidence type="ECO:0000313" key="2">
    <source>
        <dbReference type="EMBL" id="KAG2562759.1"/>
    </source>
</evidence>
<dbReference type="Proteomes" id="UP000823388">
    <property type="component" value="Chromosome 8K"/>
</dbReference>
<sequence length="263" mass="29208">MFKTRDTASAAAVHGGAAGPQPSSTSVAHRHHTTGPHLDRGSPSEPRLSRSPCPIRWRLRSNNTTTTAGLTHGEARRCLHPLRPSSLTPPALFTFATIEPAIRTPGNKAAVWCLRLAVDVHLLGTHPARRPRHARRHLVTRAAWSDTRAAGPSPRSCPQEARHPPLLLRAEAGSELTNTSRSKGFLLSGWQRCCRARVHAMHRWSSISLTPSSSRPQPPSPSRRRRRCRPMQLDAVIYKRVQALRPAVAVEQAMPKPRRRRRL</sequence>
<proteinExistence type="predicted"/>
<protein>
    <submittedName>
        <fullName evidence="2">Uncharacterized protein</fullName>
    </submittedName>
</protein>
<feature type="region of interest" description="Disordered" evidence="1">
    <location>
        <begin position="1"/>
        <end position="72"/>
    </location>
</feature>
<name>A0A8T0PQC5_PANVG</name>
<accession>A0A8T0PQC5</accession>
<feature type="region of interest" description="Disordered" evidence="1">
    <location>
        <begin position="207"/>
        <end position="229"/>
    </location>
</feature>
<evidence type="ECO:0000256" key="1">
    <source>
        <dbReference type="SAM" id="MobiDB-lite"/>
    </source>
</evidence>
<keyword evidence="3" id="KW-1185">Reference proteome</keyword>
<dbReference type="AlphaFoldDB" id="A0A8T0PQC5"/>
<feature type="compositionally biased region" description="Polar residues" evidence="1">
    <location>
        <begin position="60"/>
        <end position="69"/>
    </location>
</feature>
<gene>
    <name evidence="2" type="ORF">PVAP13_8KG269588</name>
</gene>
<reference evidence="2" key="1">
    <citation type="submission" date="2020-05" db="EMBL/GenBank/DDBJ databases">
        <title>WGS assembly of Panicum virgatum.</title>
        <authorList>
            <person name="Lovell J.T."/>
            <person name="Jenkins J."/>
            <person name="Shu S."/>
            <person name="Juenger T.E."/>
            <person name="Schmutz J."/>
        </authorList>
    </citation>
    <scope>NUCLEOTIDE SEQUENCE</scope>
    <source>
        <strain evidence="2">AP13</strain>
    </source>
</reference>
<organism evidence="2 3">
    <name type="scientific">Panicum virgatum</name>
    <name type="common">Blackwell switchgrass</name>
    <dbReference type="NCBI Taxonomy" id="38727"/>
    <lineage>
        <taxon>Eukaryota</taxon>
        <taxon>Viridiplantae</taxon>
        <taxon>Streptophyta</taxon>
        <taxon>Embryophyta</taxon>
        <taxon>Tracheophyta</taxon>
        <taxon>Spermatophyta</taxon>
        <taxon>Magnoliopsida</taxon>
        <taxon>Liliopsida</taxon>
        <taxon>Poales</taxon>
        <taxon>Poaceae</taxon>
        <taxon>PACMAD clade</taxon>
        <taxon>Panicoideae</taxon>
        <taxon>Panicodae</taxon>
        <taxon>Paniceae</taxon>
        <taxon>Panicinae</taxon>
        <taxon>Panicum</taxon>
        <taxon>Panicum sect. Hiantes</taxon>
    </lineage>
</organism>
<evidence type="ECO:0000313" key="3">
    <source>
        <dbReference type="Proteomes" id="UP000823388"/>
    </source>
</evidence>